<evidence type="ECO:0000256" key="3">
    <source>
        <dbReference type="ARBA" id="ARBA00022692"/>
    </source>
</evidence>
<dbReference type="PANTHER" id="PTHR10010">
    <property type="entry name" value="SOLUTE CARRIER FAMILY 34 SODIUM PHOSPHATE , MEMBER 2-RELATED"/>
    <property type="match status" value="1"/>
</dbReference>
<evidence type="ECO:0000256" key="2">
    <source>
        <dbReference type="ARBA" id="ARBA00022475"/>
    </source>
</evidence>
<evidence type="ECO:0000256" key="4">
    <source>
        <dbReference type="ARBA" id="ARBA00022989"/>
    </source>
</evidence>
<evidence type="ECO:0000313" key="7">
    <source>
        <dbReference type="Proteomes" id="UP000283786"/>
    </source>
</evidence>
<dbReference type="GO" id="GO:0005436">
    <property type="term" value="F:sodium:phosphate symporter activity"/>
    <property type="evidence" value="ECO:0007669"/>
    <property type="project" value="InterPro"/>
</dbReference>
<dbReference type="RefSeq" id="WP_119838820.1">
    <property type="nucleotide sequence ID" value="NZ_CP060436.1"/>
</dbReference>
<proteinExistence type="predicted"/>
<keyword evidence="5" id="KW-0472">Membrane</keyword>
<dbReference type="InterPro" id="IPR003841">
    <property type="entry name" value="Na/Pi_transpt"/>
</dbReference>
<protein>
    <submittedName>
        <fullName evidence="6">Uncharacterized protein</fullName>
    </submittedName>
</protein>
<evidence type="ECO:0000256" key="1">
    <source>
        <dbReference type="ARBA" id="ARBA00004651"/>
    </source>
</evidence>
<dbReference type="Proteomes" id="UP000283786">
    <property type="component" value="Chromosome"/>
</dbReference>
<dbReference type="NCBIfam" id="NF037997">
    <property type="entry name" value="Na_Pi_symport"/>
    <property type="match status" value="1"/>
</dbReference>
<dbReference type="PANTHER" id="PTHR10010:SF46">
    <property type="entry name" value="SODIUM-DEPENDENT PHOSPHATE TRANSPORT PROTEIN 2B"/>
    <property type="match status" value="1"/>
</dbReference>
<sequence>MIELSALFLAGLSLFFTGVAGVKAQLQRMSGRRLRKMLSRTAGNPVLGTGLGIVAGAISQSASVVAFILSGMVATGLITVRRALLVVAASNIGTAVLVFLAAIDLRIAILYIIGLTGLAINFKVAIRLTTLFGALFSIGLLFFGLDMMKQGFAPLPQMPGFIALAAFLQDWDIAALILGAACRMFIQSSSAIGVIAITLQTGGIFTELQAMLLICGCGPGVALAGMFLSSNLSGAPRQIIIFQGMINFIAGAVIGGLLMVDNALDHGSLLGYLDLIANTPSQRVALLFLATMTTCWLAGLALLPWIEPLLNRIEPPTQTEDVSRTAYIHDEALEVPETATELAEREQLRLFNLMIQLLDCVRDDRTTGEYDDPEALHEGMQMLRPEIDAFIAELINRELDRETANEILGLERRQEHLDALEDSIAEFVAILRRNSFSGRAADLIDRLTESISVILLTTQDAWEHSDAFETETLMTLTADRGDMMERIRIAFQDGSRAGLEEESAIFHATMLFERIVWLVRQVGKSLSGSARHQIARDISATAAE</sequence>
<accession>A0A418SHW0</accession>
<dbReference type="GO" id="GO:0005886">
    <property type="term" value="C:plasma membrane"/>
    <property type="evidence" value="ECO:0007669"/>
    <property type="project" value="UniProtKB-SubCell"/>
</dbReference>
<organism evidence="6 7">
    <name type="scientific">Pseudooceanicola algae</name>
    <dbReference type="NCBI Taxonomy" id="1537215"/>
    <lineage>
        <taxon>Bacteria</taxon>
        <taxon>Pseudomonadati</taxon>
        <taxon>Pseudomonadota</taxon>
        <taxon>Alphaproteobacteria</taxon>
        <taxon>Rhodobacterales</taxon>
        <taxon>Paracoccaceae</taxon>
        <taxon>Pseudooceanicola</taxon>
    </lineage>
</organism>
<dbReference type="EMBL" id="CP060436">
    <property type="protein sequence ID" value="QPM90253.1"/>
    <property type="molecule type" value="Genomic_DNA"/>
</dbReference>
<keyword evidence="2" id="KW-1003">Cell membrane</keyword>
<evidence type="ECO:0000256" key="5">
    <source>
        <dbReference type="ARBA" id="ARBA00023136"/>
    </source>
</evidence>
<keyword evidence="3" id="KW-0812">Transmembrane</keyword>
<dbReference type="KEGG" id="palw:PSAL_014880"/>
<comment type="subcellular location">
    <subcellularLocation>
        <location evidence="1">Cell membrane</location>
        <topology evidence="1">Multi-pass membrane protein</topology>
    </subcellularLocation>
</comment>
<name>A0A418SHW0_9RHOB</name>
<dbReference type="GO" id="GO:0044341">
    <property type="term" value="P:sodium-dependent phosphate transport"/>
    <property type="evidence" value="ECO:0007669"/>
    <property type="project" value="InterPro"/>
</dbReference>
<dbReference type="OrthoDB" id="5778511at2"/>
<evidence type="ECO:0000313" key="6">
    <source>
        <dbReference type="EMBL" id="QPM90253.1"/>
    </source>
</evidence>
<gene>
    <name evidence="6" type="ORF">PSAL_014880</name>
</gene>
<dbReference type="AlphaFoldDB" id="A0A418SHW0"/>
<dbReference type="Pfam" id="PF02690">
    <property type="entry name" value="Na_Pi_cotrans"/>
    <property type="match status" value="1"/>
</dbReference>
<reference evidence="6 7" key="1">
    <citation type="submission" date="2020-08" db="EMBL/GenBank/DDBJ databases">
        <title>Genome sequence of Rhodobacteraceae bacterium Lw-13e.</title>
        <authorList>
            <person name="Poehlein A."/>
            <person name="Wolter L."/>
            <person name="Daniel R."/>
            <person name="Brinkhoff T."/>
        </authorList>
    </citation>
    <scope>NUCLEOTIDE SEQUENCE [LARGE SCALE GENOMIC DNA]</scope>
    <source>
        <strain evidence="6 7">Lw-13e</strain>
    </source>
</reference>
<keyword evidence="7" id="KW-1185">Reference proteome</keyword>
<keyword evidence="4" id="KW-1133">Transmembrane helix</keyword>